<keyword evidence="23" id="KW-1185">Reference proteome</keyword>
<dbReference type="GO" id="GO:0032153">
    <property type="term" value="C:cell division site"/>
    <property type="evidence" value="ECO:0007669"/>
    <property type="project" value="TreeGrafter"/>
</dbReference>
<dbReference type="GO" id="GO:0051301">
    <property type="term" value="P:cell division"/>
    <property type="evidence" value="ECO:0007669"/>
    <property type="project" value="UniProtKB-KW"/>
</dbReference>
<dbReference type="STRING" id="706587.Desti_4708"/>
<comment type="similarity">
    <text evidence="16">Belongs to the SEDS family. FtsW subfamily.</text>
</comment>
<evidence type="ECO:0000256" key="4">
    <source>
        <dbReference type="ARBA" id="ARBA00022618"/>
    </source>
</evidence>
<dbReference type="PATRIC" id="fig|706587.4.peg.5328"/>
<dbReference type="GO" id="GO:0008360">
    <property type="term" value="P:regulation of cell shape"/>
    <property type="evidence" value="ECO:0007669"/>
    <property type="project" value="UniProtKB-KW"/>
</dbReference>
<evidence type="ECO:0000256" key="8">
    <source>
        <dbReference type="ARBA" id="ARBA00022960"/>
    </source>
</evidence>
<feature type="transmembrane region" description="Helical" evidence="21">
    <location>
        <begin position="178"/>
        <end position="195"/>
    </location>
</feature>
<evidence type="ECO:0000256" key="14">
    <source>
        <dbReference type="ARBA" id="ARBA00032370"/>
    </source>
</evidence>
<keyword evidence="13" id="KW-0961">Cell wall biogenesis/degradation</keyword>
<keyword evidence="9" id="KW-0573">Peptidoglycan synthesis</keyword>
<accession>I4CCN7</accession>
<dbReference type="eggNOG" id="COG0772">
    <property type="taxonomic scope" value="Bacteria"/>
</dbReference>
<dbReference type="GO" id="GO:0071555">
    <property type="term" value="P:cell wall organization"/>
    <property type="evidence" value="ECO:0007669"/>
    <property type="project" value="UniProtKB-KW"/>
</dbReference>
<evidence type="ECO:0000256" key="1">
    <source>
        <dbReference type="ARBA" id="ARBA00004651"/>
    </source>
</evidence>
<feature type="transmembrane region" description="Helical" evidence="21">
    <location>
        <begin position="202"/>
        <end position="220"/>
    </location>
</feature>
<evidence type="ECO:0000256" key="5">
    <source>
        <dbReference type="ARBA" id="ARBA00022676"/>
    </source>
</evidence>
<keyword evidence="4 22" id="KW-0132">Cell division</keyword>
<dbReference type="EMBL" id="CP003360">
    <property type="protein sequence ID" value="AFM27328.1"/>
    <property type="molecule type" value="Genomic_DNA"/>
</dbReference>
<organism evidence="22 23">
    <name type="scientific">Desulfomonile tiedjei (strain ATCC 49306 / DSM 6799 / DCB-1)</name>
    <dbReference type="NCBI Taxonomy" id="706587"/>
    <lineage>
        <taxon>Bacteria</taxon>
        <taxon>Pseudomonadati</taxon>
        <taxon>Thermodesulfobacteriota</taxon>
        <taxon>Desulfomonilia</taxon>
        <taxon>Desulfomonilales</taxon>
        <taxon>Desulfomonilaceae</taxon>
        <taxon>Desulfomonile</taxon>
    </lineage>
</organism>
<evidence type="ECO:0000256" key="17">
    <source>
        <dbReference type="ARBA" id="ARBA00041185"/>
    </source>
</evidence>
<dbReference type="OrthoDB" id="9768187at2"/>
<feature type="transmembrane region" description="Helical" evidence="21">
    <location>
        <begin position="91"/>
        <end position="111"/>
    </location>
</feature>
<dbReference type="Pfam" id="PF01098">
    <property type="entry name" value="FTSW_RODA_SPOVE"/>
    <property type="match status" value="1"/>
</dbReference>
<keyword evidence="11 21" id="KW-0472">Membrane</keyword>
<evidence type="ECO:0000256" key="7">
    <source>
        <dbReference type="ARBA" id="ARBA00022692"/>
    </source>
</evidence>
<comment type="catalytic activity">
    <reaction evidence="20">
        <text>[GlcNAc-(1-&gt;4)-Mur2Ac(oyl-L-Ala-gamma-D-Glu-L-Lys-D-Ala-D-Ala)](n)-di-trans,octa-cis-undecaprenyl diphosphate + beta-D-GlcNAc-(1-&gt;4)-Mur2Ac(oyl-L-Ala-gamma-D-Glu-L-Lys-D-Ala-D-Ala)-di-trans,octa-cis-undecaprenyl diphosphate = [GlcNAc-(1-&gt;4)-Mur2Ac(oyl-L-Ala-gamma-D-Glu-L-Lys-D-Ala-D-Ala)](n+1)-di-trans,octa-cis-undecaprenyl diphosphate + di-trans,octa-cis-undecaprenyl diphosphate + H(+)</text>
        <dbReference type="Rhea" id="RHEA:23708"/>
        <dbReference type="Rhea" id="RHEA-COMP:9602"/>
        <dbReference type="Rhea" id="RHEA-COMP:9603"/>
        <dbReference type="ChEBI" id="CHEBI:15378"/>
        <dbReference type="ChEBI" id="CHEBI:58405"/>
        <dbReference type="ChEBI" id="CHEBI:60033"/>
        <dbReference type="ChEBI" id="CHEBI:78435"/>
        <dbReference type="EC" id="2.4.99.28"/>
    </reaction>
</comment>
<dbReference type="RefSeq" id="WP_014812436.1">
    <property type="nucleotide sequence ID" value="NC_018025.1"/>
</dbReference>
<evidence type="ECO:0000256" key="19">
    <source>
        <dbReference type="ARBA" id="ARBA00044770"/>
    </source>
</evidence>
<evidence type="ECO:0000256" key="6">
    <source>
        <dbReference type="ARBA" id="ARBA00022679"/>
    </source>
</evidence>
<dbReference type="PANTHER" id="PTHR30474">
    <property type="entry name" value="CELL CYCLE PROTEIN"/>
    <property type="match status" value="1"/>
</dbReference>
<dbReference type="HOGENOM" id="CLU_029243_0_1_7"/>
<dbReference type="GO" id="GO:0015648">
    <property type="term" value="F:lipid-linked peptidoglycan transporter activity"/>
    <property type="evidence" value="ECO:0007669"/>
    <property type="project" value="TreeGrafter"/>
</dbReference>
<dbReference type="NCBIfam" id="TIGR02614">
    <property type="entry name" value="ftsW"/>
    <property type="match status" value="1"/>
</dbReference>
<evidence type="ECO:0000256" key="16">
    <source>
        <dbReference type="ARBA" id="ARBA00038053"/>
    </source>
</evidence>
<name>I4CCN7_DESTA</name>
<evidence type="ECO:0000256" key="13">
    <source>
        <dbReference type="ARBA" id="ARBA00023316"/>
    </source>
</evidence>
<feature type="transmembrane region" description="Helical" evidence="21">
    <location>
        <begin position="24"/>
        <end position="50"/>
    </location>
</feature>
<dbReference type="Proteomes" id="UP000006055">
    <property type="component" value="Chromosome"/>
</dbReference>
<evidence type="ECO:0000256" key="11">
    <source>
        <dbReference type="ARBA" id="ARBA00023136"/>
    </source>
</evidence>
<keyword evidence="3" id="KW-1003">Cell membrane</keyword>
<dbReference type="GO" id="GO:0008955">
    <property type="term" value="F:peptidoglycan glycosyltransferase activity"/>
    <property type="evidence" value="ECO:0007669"/>
    <property type="project" value="UniProtKB-EC"/>
</dbReference>
<dbReference type="KEGG" id="dti:Desti_4708"/>
<evidence type="ECO:0000256" key="20">
    <source>
        <dbReference type="ARBA" id="ARBA00049902"/>
    </source>
</evidence>
<feature type="transmembrane region" description="Helical" evidence="21">
    <location>
        <begin position="287"/>
        <end position="308"/>
    </location>
</feature>
<proteinExistence type="inferred from homology"/>
<evidence type="ECO:0000313" key="23">
    <source>
        <dbReference type="Proteomes" id="UP000006055"/>
    </source>
</evidence>
<keyword evidence="6" id="KW-0808">Transferase</keyword>
<evidence type="ECO:0000256" key="2">
    <source>
        <dbReference type="ARBA" id="ARBA00004752"/>
    </source>
</evidence>
<feature type="transmembrane region" description="Helical" evidence="21">
    <location>
        <begin position="320"/>
        <end position="339"/>
    </location>
</feature>
<evidence type="ECO:0000256" key="9">
    <source>
        <dbReference type="ARBA" id="ARBA00022984"/>
    </source>
</evidence>
<evidence type="ECO:0000313" key="22">
    <source>
        <dbReference type="EMBL" id="AFM27328.1"/>
    </source>
</evidence>
<dbReference type="InterPro" id="IPR001182">
    <property type="entry name" value="FtsW/RodA"/>
</dbReference>
<feature type="transmembrane region" description="Helical" evidence="21">
    <location>
        <begin position="351"/>
        <end position="374"/>
    </location>
</feature>
<evidence type="ECO:0000256" key="12">
    <source>
        <dbReference type="ARBA" id="ARBA00023306"/>
    </source>
</evidence>
<comment type="pathway">
    <text evidence="2">Cell wall biogenesis; peptidoglycan biosynthesis.</text>
</comment>
<reference evidence="23" key="1">
    <citation type="submission" date="2012-06" db="EMBL/GenBank/DDBJ databases">
        <title>Complete sequence of chromosome of Desulfomonile tiedjei DSM 6799.</title>
        <authorList>
            <person name="Lucas S."/>
            <person name="Copeland A."/>
            <person name="Lapidus A."/>
            <person name="Glavina del Rio T."/>
            <person name="Dalin E."/>
            <person name="Tice H."/>
            <person name="Bruce D."/>
            <person name="Goodwin L."/>
            <person name="Pitluck S."/>
            <person name="Peters L."/>
            <person name="Ovchinnikova G."/>
            <person name="Zeytun A."/>
            <person name="Lu M."/>
            <person name="Kyrpides N."/>
            <person name="Mavromatis K."/>
            <person name="Ivanova N."/>
            <person name="Brettin T."/>
            <person name="Detter J.C."/>
            <person name="Han C."/>
            <person name="Larimer F."/>
            <person name="Land M."/>
            <person name="Hauser L."/>
            <person name="Markowitz V."/>
            <person name="Cheng J.-F."/>
            <person name="Hugenholtz P."/>
            <person name="Woyke T."/>
            <person name="Wu D."/>
            <person name="Spring S."/>
            <person name="Schroeder M."/>
            <person name="Brambilla E."/>
            <person name="Klenk H.-P."/>
            <person name="Eisen J.A."/>
        </authorList>
    </citation>
    <scope>NUCLEOTIDE SEQUENCE [LARGE SCALE GENOMIC DNA]</scope>
    <source>
        <strain evidence="23">ATCC 49306 / DSM 6799 / DCB-1</strain>
    </source>
</reference>
<dbReference type="PANTHER" id="PTHR30474:SF2">
    <property type="entry name" value="PEPTIDOGLYCAN GLYCOSYLTRANSFERASE FTSW-RELATED"/>
    <property type="match status" value="1"/>
</dbReference>
<protein>
    <recommendedName>
        <fullName evidence="17">Probable peptidoglycan glycosyltransferase FtsW</fullName>
        <ecNumber evidence="19">2.4.99.28</ecNumber>
    </recommendedName>
    <alternativeName>
        <fullName evidence="18">Cell division protein FtsW</fullName>
    </alternativeName>
    <alternativeName>
        <fullName evidence="15">Cell wall polymerase</fullName>
    </alternativeName>
    <alternativeName>
        <fullName evidence="14">Peptidoglycan polymerase</fullName>
    </alternativeName>
</protein>
<evidence type="ECO:0000256" key="10">
    <source>
        <dbReference type="ARBA" id="ARBA00022989"/>
    </source>
</evidence>
<keyword evidence="12" id="KW-0131">Cell cycle</keyword>
<feature type="transmembrane region" description="Helical" evidence="21">
    <location>
        <begin position="153"/>
        <end position="172"/>
    </location>
</feature>
<comment type="subcellular location">
    <subcellularLocation>
        <location evidence="1">Cell membrane</location>
        <topology evidence="1">Multi-pass membrane protein</topology>
    </subcellularLocation>
</comment>
<keyword evidence="7 21" id="KW-0812">Transmembrane</keyword>
<dbReference type="AlphaFoldDB" id="I4CCN7"/>
<dbReference type="GO" id="GO:0005886">
    <property type="term" value="C:plasma membrane"/>
    <property type="evidence" value="ECO:0007669"/>
    <property type="project" value="UniProtKB-SubCell"/>
</dbReference>
<dbReference type="InterPro" id="IPR013437">
    <property type="entry name" value="FtsW"/>
</dbReference>
<sequence>MEPALTPQIPGNSPARRMLGPDPFLLALVVVILTIGIVMVTSAGYMIAVAKFGDGFYYTKKQGLAMVVGLGIMYLVSLINPDFWKRTAVPLMVLGMLALILVFVPGIGAKMGGSNRWISLPLGFFLQPSEFIKYALIIFLARSLAKKGDGIRDFAVGFLPHILVMGVVVFFVLLQPDFGTAVIVTIVGFLMLFVAGVRLQHLVGSAILCLPFLIYVAVSADYRWARLMAFLNPFGDRLNTGFHIIQSLIAFACGGWTGAGIGKGIQKLFYLPQPHTDFIFSVVGEELGLLGVLFMILLFYLLICRGLVVAIRNTDKFQRLLAFGITSLIGLQAMVNMAVTMGLLPTKGLPLPLVSLGGTSLVMNLAGIGILMAITRSAQSKAREEKP</sequence>
<gene>
    <name evidence="22" type="ordered locus">Desti_4708</name>
</gene>
<feature type="transmembrane region" description="Helical" evidence="21">
    <location>
        <begin position="117"/>
        <end position="141"/>
    </location>
</feature>
<keyword evidence="5" id="KW-0328">Glycosyltransferase</keyword>
<dbReference type="EC" id="2.4.99.28" evidence="19"/>
<dbReference type="GO" id="GO:0009252">
    <property type="term" value="P:peptidoglycan biosynthetic process"/>
    <property type="evidence" value="ECO:0007669"/>
    <property type="project" value="UniProtKB-KW"/>
</dbReference>
<keyword evidence="8" id="KW-0133">Cell shape</keyword>
<keyword evidence="10 21" id="KW-1133">Transmembrane helix</keyword>
<evidence type="ECO:0000256" key="18">
    <source>
        <dbReference type="ARBA" id="ARBA00041418"/>
    </source>
</evidence>
<evidence type="ECO:0000256" key="21">
    <source>
        <dbReference type="SAM" id="Phobius"/>
    </source>
</evidence>
<evidence type="ECO:0000256" key="3">
    <source>
        <dbReference type="ARBA" id="ARBA00022475"/>
    </source>
</evidence>
<evidence type="ECO:0000256" key="15">
    <source>
        <dbReference type="ARBA" id="ARBA00033270"/>
    </source>
</evidence>
<feature type="transmembrane region" description="Helical" evidence="21">
    <location>
        <begin position="62"/>
        <end position="79"/>
    </location>
</feature>